<keyword evidence="2" id="KW-0719">Serine esterase</keyword>
<reference evidence="9" key="2">
    <citation type="submission" date="2021-08" db="EMBL/GenBank/DDBJ databases">
        <authorList>
            <person name="Tani A."/>
            <person name="Ola A."/>
            <person name="Ogura Y."/>
            <person name="Katsura K."/>
            <person name="Hayashi T."/>
        </authorList>
    </citation>
    <scope>NUCLEOTIDE SEQUENCE</scope>
    <source>
        <strain evidence="9">JCM 32048</strain>
    </source>
</reference>
<evidence type="ECO:0000256" key="4">
    <source>
        <dbReference type="ARBA" id="ARBA00022729"/>
    </source>
</evidence>
<reference evidence="9" key="1">
    <citation type="journal article" date="2016" name="Front. Microbiol.">
        <title>Genome Sequence of the Piezophilic, Mesophilic Sulfate-Reducing Bacterium Desulfovibrio indicus J2T.</title>
        <authorList>
            <person name="Cao J."/>
            <person name="Maignien L."/>
            <person name="Shao Z."/>
            <person name="Alain K."/>
            <person name="Jebbar M."/>
        </authorList>
    </citation>
    <scope>NUCLEOTIDE SEQUENCE</scope>
    <source>
        <strain evidence="9">JCM 32048</strain>
    </source>
</reference>
<comment type="caution">
    <text evidence="9">The sequence shown here is derived from an EMBL/GenBank/DDBJ whole genome shotgun (WGS) entry which is preliminary data.</text>
</comment>
<comment type="similarity">
    <text evidence="1">Belongs to the tannase family.</text>
</comment>
<evidence type="ECO:0000256" key="7">
    <source>
        <dbReference type="ARBA" id="ARBA00023157"/>
    </source>
</evidence>
<evidence type="ECO:0000256" key="2">
    <source>
        <dbReference type="ARBA" id="ARBA00022487"/>
    </source>
</evidence>
<keyword evidence="10" id="KW-1185">Reference proteome</keyword>
<evidence type="ECO:0000256" key="5">
    <source>
        <dbReference type="ARBA" id="ARBA00022801"/>
    </source>
</evidence>
<dbReference type="GO" id="GO:0052689">
    <property type="term" value="F:carboxylic ester hydrolase activity"/>
    <property type="evidence" value="ECO:0007669"/>
    <property type="project" value="UniProtKB-KW"/>
</dbReference>
<evidence type="ECO:0000256" key="8">
    <source>
        <dbReference type="SAM" id="SignalP"/>
    </source>
</evidence>
<sequence length="522" mass="54220">MGRTIGIAAGLAAGLMAAPALAGECGALAALKIEAVNLHSAAEVPASGDLPAYCRVLGTVRPAISVEVRLPLQNWNGKYYGTGCGGFCGTLNADAPGFTNAMNYGLRRGYAASTMDSGHWGTGSVDGRWAVGDLVARMDWGQRAVTETARVSKALVRAFYDRPQHKSYFAGCSTGGRMAAMEALKYPKDFDGIISGAPALDYTGLVATTFAWVTKANTGADGKPILTTPRVKLVADAVAAACGAKETGGLVADPRQCSFKPSSLRCSGDTSDKCLSEAEIGVLEKWYAGPADTGGRALYPGGIPLGSEAHWPRWLTGLGNAPAILPLFSADFLRYMAFWPSPGPAYRVADFDFSADPARMAPQAQVYNAATYDPVAATVRPAADLAPFRDAGGKLLIYHGWGDPLVTPFMSVAFYEALAKGTDGKGAGGQGPGGFDALAKTARLFMVPGMDHCGIGTEGPGISDTGIDPLTALERWVEAGEAPRELVATKRDAGGAVLWSRPVCAYPQVPRPDGAGLSCAAP</sequence>
<keyword evidence="3" id="KW-0479">Metal-binding</keyword>
<gene>
    <name evidence="9" type="ORF">MPEAHAMD_3329</name>
</gene>
<keyword evidence="6" id="KW-0106">Calcium</keyword>
<dbReference type="Gene3D" id="3.40.50.1820">
    <property type="entry name" value="alpha/beta hydrolase"/>
    <property type="match status" value="1"/>
</dbReference>
<organism evidence="9 10">
    <name type="scientific">Methylobacterium frigidaeris</name>
    <dbReference type="NCBI Taxonomy" id="2038277"/>
    <lineage>
        <taxon>Bacteria</taxon>
        <taxon>Pseudomonadati</taxon>
        <taxon>Pseudomonadota</taxon>
        <taxon>Alphaproteobacteria</taxon>
        <taxon>Hyphomicrobiales</taxon>
        <taxon>Methylobacteriaceae</taxon>
        <taxon>Methylobacterium</taxon>
    </lineage>
</organism>
<dbReference type="InterPro" id="IPR011118">
    <property type="entry name" value="Tannase/feruloyl_esterase"/>
</dbReference>
<dbReference type="Proteomes" id="UP001055286">
    <property type="component" value="Unassembled WGS sequence"/>
</dbReference>
<dbReference type="EMBL" id="BPQJ01000015">
    <property type="protein sequence ID" value="GJD63166.1"/>
    <property type="molecule type" value="Genomic_DNA"/>
</dbReference>
<dbReference type="PANTHER" id="PTHR33938">
    <property type="entry name" value="FERULOYL ESTERASE B-RELATED"/>
    <property type="match status" value="1"/>
</dbReference>
<dbReference type="SUPFAM" id="SSF53474">
    <property type="entry name" value="alpha/beta-Hydrolases"/>
    <property type="match status" value="1"/>
</dbReference>
<protein>
    <submittedName>
        <fullName evidence="9">Mono(2-hydroxyethyl) terephthalate hydrolase</fullName>
    </submittedName>
</protein>
<evidence type="ECO:0000256" key="6">
    <source>
        <dbReference type="ARBA" id="ARBA00022837"/>
    </source>
</evidence>
<keyword evidence="7" id="KW-1015">Disulfide bond</keyword>
<dbReference type="PANTHER" id="PTHR33938:SF15">
    <property type="entry name" value="FERULOYL ESTERASE B-RELATED"/>
    <property type="match status" value="1"/>
</dbReference>
<dbReference type="AlphaFoldDB" id="A0AA37HC32"/>
<dbReference type="GO" id="GO:0046872">
    <property type="term" value="F:metal ion binding"/>
    <property type="evidence" value="ECO:0007669"/>
    <property type="project" value="UniProtKB-KW"/>
</dbReference>
<feature type="chain" id="PRO_5041424940" evidence="8">
    <location>
        <begin position="23"/>
        <end position="522"/>
    </location>
</feature>
<accession>A0AA37HC32</accession>
<evidence type="ECO:0000256" key="3">
    <source>
        <dbReference type="ARBA" id="ARBA00022723"/>
    </source>
</evidence>
<evidence type="ECO:0000313" key="10">
    <source>
        <dbReference type="Proteomes" id="UP001055286"/>
    </source>
</evidence>
<proteinExistence type="inferred from homology"/>
<evidence type="ECO:0000256" key="1">
    <source>
        <dbReference type="ARBA" id="ARBA00006249"/>
    </source>
</evidence>
<dbReference type="InterPro" id="IPR029058">
    <property type="entry name" value="AB_hydrolase_fold"/>
</dbReference>
<dbReference type="Pfam" id="PF07519">
    <property type="entry name" value="Tannase"/>
    <property type="match status" value="1"/>
</dbReference>
<name>A0AA37HC32_9HYPH</name>
<keyword evidence="5 9" id="KW-0378">Hydrolase</keyword>
<feature type="signal peptide" evidence="8">
    <location>
        <begin position="1"/>
        <end position="22"/>
    </location>
</feature>
<evidence type="ECO:0000313" key="9">
    <source>
        <dbReference type="EMBL" id="GJD63166.1"/>
    </source>
</evidence>
<keyword evidence="4 8" id="KW-0732">Signal</keyword>
<dbReference type="RefSeq" id="WP_099906222.1">
    <property type="nucleotide sequence ID" value="NZ_BPQJ01000015.1"/>
</dbReference>